<comment type="caution">
    <text evidence="4">The sequence shown here is derived from an EMBL/GenBank/DDBJ whole genome shotgun (WGS) entry which is preliminary data.</text>
</comment>
<dbReference type="CDD" id="cd01449">
    <property type="entry name" value="TST_Repeat_2"/>
    <property type="match status" value="1"/>
</dbReference>
<dbReference type="RefSeq" id="XP_024712674.1">
    <property type="nucleotide sequence ID" value="XM_024859000.1"/>
</dbReference>
<dbReference type="Pfam" id="PF00581">
    <property type="entry name" value="Rhodanese"/>
    <property type="match status" value="1"/>
</dbReference>
<feature type="domain" description="Rhodanese" evidence="3">
    <location>
        <begin position="51"/>
        <end position="131"/>
    </location>
</feature>
<proteinExistence type="predicted"/>
<evidence type="ECO:0000256" key="2">
    <source>
        <dbReference type="ARBA" id="ARBA00022737"/>
    </source>
</evidence>
<protein>
    <recommendedName>
        <fullName evidence="3">Rhodanese domain-containing protein</fullName>
    </recommendedName>
</protein>
<dbReference type="PANTHER" id="PTHR11364:SF27">
    <property type="entry name" value="SULFURTRANSFERASE"/>
    <property type="match status" value="1"/>
</dbReference>
<dbReference type="PANTHER" id="PTHR11364">
    <property type="entry name" value="THIOSULFATE SULFERTANSFERASE"/>
    <property type="match status" value="1"/>
</dbReference>
<dbReference type="InterPro" id="IPR036873">
    <property type="entry name" value="Rhodanese-like_dom_sf"/>
</dbReference>
<dbReference type="SUPFAM" id="SSF52821">
    <property type="entry name" value="Rhodanese/Cell cycle control phosphatase"/>
    <property type="match status" value="2"/>
</dbReference>
<dbReference type="SMART" id="SM00450">
    <property type="entry name" value="RHOD"/>
    <property type="match status" value="2"/>
</dbReference>
<dbReference type="GO" id="GO:0002143">
    <property type="term" value="P:tRNA wobble position uridine thiolation"/>
    <property type="evidence" value="ECO:0007669"/>
    <property type="project" value="EnsemblFungi"/>
</dbReference>
<dbReference type="GeneID" id="36567052"/>
<dbReference type="AlphaFoldDB" id="A0A2P7YLF3"/>
<dbReference type="OrthoDB" id="270167at2759"/>
<keyword evidence="2" id="KW-0677">Repeat</keyword>
<sequence>MVNSPRVKLLNADYARRLIQSPGPRVVPIDATWYMPNSPNNAKKQFAQDDRIKNSVFFDLDSVCCRTSKYPHMLPPHRLFDKEVGKLGIRNDDLLLVYDRQGIFSGPRAAWTFALYGHHNVYLLDHYPQYKLKYPVENGVVDTSEATDNLPYEGIDNTQFGKNYREQVIEFDELADLVVLRNLDEYYVFDARSADRFHGKAPEPRKGLLSGHIPGALNLPFTKVLNESGQYKTVEELVELFKKDFGLDWNEPLDRKGVIVMCGTGVTAVILRLAIEKINSDIPIRVYDGSWTEWAQRAPDLIAEGHL</sequence>
<evidence type="ECO:0000259" key="3">
    <source>
        <dbReference type="PROSITE" id="PS50206"/>
    </source>
</evidence>
<dbReference type="GO" id="GO:0005739">
    <property type="term" value="C:mitochondrion"/>
    <property type="evidence" value="ECO:0007669"/>
    <property type="project" value="TreeGrafter"/>
</dbReference>
<dbReference type="EMBL" id="PYFQ01000010">
    <property type="protein sequence ID" value="PSK36801.1"/>
    <property type="molecule type" value="Genomic_DNA"/>
</dbReference>
<dbReference type="PROSITE" id="PS50206">
    <property type="entry name" value="RHODANESE_3"/>
    <property type="match status" value="2"/>
</dbReference>
<dbReference type="STRING" id="418784.A0A2P7YLF3"/>
<keyword evidence="5" id="KW-1185">Reference proteome</keyword>
<evidence type="ECO:0000313" key="4">
    <source>
        <dbReference type="EMBL" id="PSK36801.1"/>
    </source>
</evidence>
<gene>
    <name evidence="4" type="ORF">C7M61_003664</name>
</gene>
<dbReference type="Proteomes" id="UP000241107">
    <property type="component" value="Unassembled WGS sequence"/>
</dbReference>
<reference evidence="4 5" key="1">
    <citation type="submission" date="2018-03" db="EMBL/GenBank/DDBJ databases">
        <title>Candida pseudohaemulonii genome assembly and annotation.</title>
        <authorList>
            <person name="Munoz J.F."/>
            <person name="Gade L.G."/>
            <person name="Chow N.A."/>
            <person name="Litvintseva A.P."/>
            <person name="Loparev V.N."/>
            <person name="Cuomo C.A."/>
        </authorList>
    </citation>
    <scope>NUCLEOTIDE SEQUENCE [LARGE SCALE GENOMIC DNA]</scope>
    <source>
        <strain evidence="4 5">B12108</strain>
    </source>
</reference>
<organism evidence="4 5">
    <name type="scientific">Candidozyma pseudohaemuli</name>
    <dbReference type="NCBI Taxonomy" id="418784"/>
    <lineage>
        <taxon>Eukaryota</taxon>
        <taxon>Fungi</taxon>
        <taxon>Dikarya</taxon>
        <taxon>Ascomycota</taxon>
        <taxon>Saccharomycotina</taxon>
        <taxon>Pichiomycetes</taxon>
        <taxon>Metschnikowiaceae</taxon>
        <taxon>Candidozyma</taxon>
    </lineage>
</organism>
<dbReference type="InterPro" id="IPR001763">
    <property type="entry name" value="Rhodanese-like_dom"/>
</dbReference>
<keyword evidence="1" id="KW-0808">Transferase</keyword>
<dbReference type="GO" id="GO:0004792">
    <property type="term" value="F:thiosulfate-cyanide sulfurtransferase activity"/>
    <property type="evidence" value="ECO:0007669"/>
    <property type="project" value="EnsemblFungi"/>
</dbReference>
<accession>A0A2P7YLF3</accession>
<dbReference type="Gene3D" id="3.40.250.10">
    <property type="entry name" value="Rhodanese-like domain"/>
    <property type="match status" value="2"/>
</dbReference>
<evidence type="ECO:0000313" key="5">
    <source>
        <dbReference type="Proteomes" id="UP000241107"/>
    </source>
</evidence>
<name>A0A2P7YLF3_9ASCO</name>
<dbReference type="CDD" id="cd01448">
    <property type="entry name" value="TST_Repeat_1"/>
    <property type="match status" value="1"/>
</dbReference>
<dbReference type="InterPro" id="IPR045078">
    <property type="entry name" value="TST/MPST-like"/>
</dbReference>
<evidence type="ECO:0000256" key="1">
    <source>
        <dbReference type="ARBA" id="ARBA00022679"/>
    </source>
</evidence>
<feature type="domain" description="Rhodanese" evidence="3">
    <location>
        <begin position="182"/>
        <end position="303"/>
    </location>
</feature>
<dbReference type="VEuPathDB" id="FungiDB:C7M61_003664"/>